<dbReference type="GO" id="GO:0020037">
    <property type="term" value="F:heme binding"/>
    <property type="evidence" value="ECO:0007669"/>
    <property type="project" value="UniProtKB-UniRule"/>
</dbReference>
<protein>
    <submittedName>
        <fullName evidence="10">Cytochrome b5, putative</fullName>
    </submittedName>
</protein>
<dbReference type="OMA" id="AFDDFGH"/>
<evidence type="ECO:0000256" key="6">
    <source>
        <dbReference type="ARBA" id="ARBA00023136"/>
    </source>
</evidence>
<proteinExistence type="inferred from homology"/>
<evidence type="ECO:0000256" key="2">
    <source>
        <dbReference type="ARBA" id="ARBA00022617"/>
    </source>
</evidence>
<dbReference type="PROSITE" id="PS00191">
    <property type="entry name" value="CYTOCHROME_B5_1"/>
    <property type="match status" value="1"/>
</dbReference>
<sequence>MDNTRRKEKEGEAKKEVRIFTKAEVAKHDTVNDCWMIINGKVYDVTPFVDEHPGGDILMDGAGKDASDMFDDVGHSGAAIEYLKDFYIGQLAKE</sequence>
<organism evidence="10 11">
    <name type="scientific">Acanthamoeba castellanii (strain ATCC 30010 / Neff)</name>
    <dbReference type="NCBI Taxonomy" id="1257118"/>
    <lineage>
        <taxon>Eukaryota</taxon>
        <taxon>Amoebozoa</taxon>
        <taxon>Discosea</taxon>
        <taxon>Longamoebia</taxon>
        <taxon>Centramoebida</taxon>
        <taxon>Acanthamoebidae</taxon>
        <taxon>Acanthamoeba</taxon>
    </lineage>
</organism>
<keyword evidence="3" id="KW-0812">Transmembrane</keyword>
<keyword evidence="2 8" id="KW-0349">Heme</keyword>
<dbReference type="AlphaFoldDB" id="L8GMH5"/>
<keyword evidence="6" id="KW-0472">Membrane</keyword>
<dbReference type="STRING" id="1257118.L8GMH5"/>
<dbReference type="GO" id="GO:0046872">
    <property type="term" value="F:metal ion binding"/>
    <property type="evidence" value="ECO:0007669"/>
    <property type="project" value="UniProtKB-UniRule"/>
</dbReference>
<dbReference type="InterPro" id="IPR036400">
    <property type="entry name" value="Cyt_B5-like_heme/steroid_sf"/>
</dbReference>
<evidence type="ECO:0000313" key="11">
    <source>
        <dbReference type="Proteomes" id="UP000011083"/>
    </source>
</evidence>
<evidence type="ECO:0000256" key="7">
    <source>
        <dbReference type="ARBA" id="ARBA00038168"/>
    </source>
</evidence>
<dbReference type="EMBL" id="KB008073">
    <property type="protein sequence ID" value="ELR13958.1"/>
    <property type="molecule type" value="Genomic_DNA"/>
</dbReference>
<reference evidence="10 11" key="1">
    <citation type="journal article" date="2013" name="Genome Biol.">
        <title>Genome of Acanthamoeba castellanii highlights extensive lateral gene transfer and early evolution of tyrosine kinase signaling.</title>
        <authorList>
            <person name="Clarke M."/>
            <person name="Lohan A.J."/>
            <person name="Liu B."/>
            <person name="Lagkouvardos I."/>
            <person name="Roy S."/>
            <person name="Zafar N."/>
            <person name="Bertelli C."/>
            <person name="Schilde C."/>
            <person name="Kianianmomeni A."/>
            <person name="Burglin T.R."/>
            <person name="Frech C."/>
            <person name="Turcotte B."/>
            <person name="Kopec K.O."/>
            <person name="Synnott J.M."/>
            <person name="Choo C."/>
            <person name="Paponov I."/>
            <person name="Finkler A."/>
            <person name="Soon Heng Tan C."/>
            <person name="Hutchins A.P."/>
            <person name="Weinmeier T."/>
            <person name="Rattei T."/>
            <person name="Chu J.S."/>
            <person name="Gimenez G."/>
            <person name="Irimia M."/>
            <person name="Rigden D.J."/>
            <person name="Fitzpatrick D.A."/>
            <person name="Lorenzo-Morales J."/>
            <person name="Bateman A."/>
            <person name="Chiu C.H."/>
            <person name="Tang P."/>
            <person name="Hegemann P."/>
            <person name="Fromm H."/>
            <person name="Raoult D."/>
            <person name="Greub G."/>
            <person name="Miranda-Saavedra D."/>
            <person name="Chen N."/>
            <person name="Nash P."/>
            <person name="Ginger M.L."/>
            <person name="Horn M."/>
            <person name="Schaap P."/>
            <person name="Caler L."/>
            <person name="Loftus B."/>
        </authorList>
    </citation>
    <scope>NUCLEOTIDE SEQUENCE [LARGE SCALE GENOMIC DNA]</scope>
    <source>
        <strain evidence="10 11">Neff</strain>
    </source>
</reference>
<dbReference type="Gene3D" id="3.10.120.10">
    <property type="entry name" value="Cytochrome b5-like heme/steroid binding domain"/>
    <property type="match status" value="1"/>
</dbReference>
<dbReference type="InterPro" id="IPR001199">
    <property type="entry name" value="Cyt_B5-like_heme/steroid-bd"/>
</dbReference>
<evidence type="ECO:0000256" key="1">
    <source>
        <dbReference type="ARBA" id="ARBA00004370"/>
    </source>
</evidence>
<keyword evidence="4 8" id="KW-0479">Metal-binding</keyword>
<dbReference type="InterPro" id="IPR018506">
    <property type="entry name" value="Cyt_B5_heme-BS"/>
</dbReference>
<evidence type="ECO:0000256" key="4">
    <source>
        <dbReference type="ARBA" id="ARBA00022723"/>
    </source>
</evidence>
<accession>L8GMH5</accession>
<dbReference type="PANTHER" id="PTHR19359">
    <property type="entry name" value="CYTOCHROME B5"/>
    <property type="match status" value="1"/>
</dbReference>
<dbReference type="SUPFAM" id="SSF55856">
    <property type="entry name" value="Cytochrome b5-like heme/steroid binding domain"/>
    <property type="match status" value="1"/>
</dbReference>
<dbReference type="OrthoDB" id="14671at2759"/>
<keyword evidence="11" id="KW-1185">Reference proteome</keyword>
<gene>
    <name evidence="10" type="ORF">ACA1_365060</name>
</gene>
<keyword evidence="5 8" id="KW-0408">Iron</keyword>
<dbReference type="Proteomes" id="UP000011083">
    <property type="component" value="Unassembled WGS sequence"/>
</dbReference>
<dbReference type="PROSITE" id="PS50255">
    <property type="entry name" value="CYTOCHROME_B5_2"/>
    <property type="match status" value="1"/>
</dbReference>
<evidence type="ECO:0000256" key="5">
    <source>
        <dbReference type="ARBA" id="ARBA00023004"/>
    </source>
</evidence>
<dbReference type="Pfam" id="PF00173">
    <property type="entry name" value="Cyt-b5"/>
    <property type="match status" value="1"/>
</dbReference>
<comment type="subcellular location">
    <subcellularLocation>
        <location evidence="1">Membrane</location>
    </subcellularLocation>
</comment>
<feature type="domain" description="Cytochrome b5 heme-binding" evidence="9">
    <location>
        <begin position="17"/>
        <end position="92"/>
    </location>
</feature>
<name>L8GMH5_ACACF</name>
<dbReference type="GeneID" id="14914624"/>
<dbReference type="FunFam" id="3.10.120.10:FF:000002">
    <property type="entry name" value="Cytochrome b5 type B"/>
    <property type="match status" value="1"/>
</dbReference>
<evidence type="ECO:0000256" key="3">
    <source>
        <dbReference type="ARBA" id="ARBA00022692"/>
    </source>
</evidence>
<dbReference type="PRINTS" id="PR00363">
    <property type="entry name" value="CYTOCHROMEB5"/>
</dbReference>
<dbReference type="RefSeq" id="XP_004335971.1">
    <property type="nucleotide sequence ID" value="XM_004335923.1"/>
</dbReference>
<dbReference type="GO" id="GO:0016020">
    <property type="term" value="C:membrane"/>
    <property type="evidence" value="ECO:0007669"/>
    <property type="project" value="UniProtKB-SubCell"/>
</dbReference>
<evidence type="ECO:0000256" key="8">
    <source>
        <dbReference type="RuleBase" id="RU362121"/>
    </source>
</evidence>
<dbReference type="KEGG" id="acan:ACA1_365060"/>
<evidence type="ECO:0000259" key="9">
    <source>
        <dbReference type="PROSITE" id="PS50255"/>
    </source>
</evidence>
<dbReference type="VEuPathDB" id="AmoebaDB:ACA1_365060"/>
<dbReference type="SMART" id="SM01117">
    <property type="entry name" value="Cyt-b5"/>
    <property type="match status" value="1"/>
</dbReference>
<evidence type="ECO:0000313" key="10">
    <source>
        <dbReference type="EMBL" id="ELR13958.1"/>
    </source>
</evidence>
<dbReference type="InterPro" id="IPR050668">
    <property type="entry name" value="Cytochrome_b5"/>
</dbReference>
<comment type="similarity">
    <text evidence="7 8">Belongs to the cytochrome b5 family.</text>
</comment>